<dbReference type="AlphaFoldDB" id="A0A427B6I5"/>
<sequence length="115" mass="13078">MPQGEVFPRAHSLVLTYDQRWGRQLALYWRATGVLIAISVGSATISGMRRGGCFCDWCWVHDDWKGDNCFCDRCLVYIDFRRGKGGNYFCDWCWVISGMGKVAVVSPLSTAGERW</sequence>
<dbReference type="EMBL" id="AMZH03000381">
    <property type="protein sequence ID" value="RRT84056.1"/>
    <property type="molecule type" value="Genomic_DNA"/>
</dbReference>
<accession>A0A427B6I5</accession>
<name>A0A427B6I5_ENSVE</name>
<proteinExistence type="predicted"/>
<gene>
    <name evidence="1" type="ORF">B296_00002654</name>
</gene>
<evidence type="ECO:0000313" key="2">
    <source>
        <dbReference type="Proteomes" id="UP000287651"/>
    </source>
</evidence>
<reference evidence="1 2" key="1">
    <citation type="journal article" date="2014" name="Agronomy (Basel)">
        <title>A Draft Genome Sequence for Ensete ventricosum, the Drought-Tolerant Tree Against Hunger.</title>
        <authorList>
            <person name="Harrison J."/>
            <person name="Moore K.A."/>
            <person name="Paszkiewicz K."/>
            <person name="Jones T."/>
            <person name="Grant M."/>
            <person name="Ambacheew D."/>
            <person name="Muzemil S."/>
            <person name="Studholme D.J."/>
        </authorList>
    </citation>
    <scope>NUCLEOTIDE SEQUENCE [LARGE SCALE GENOMIC DNA]</scope>
</reference>
<dbReference type="Proteomes" id="UP000287651">
    <property type="component" value="Unassembled WGS sequence"/>
</dbReference>
<comment type="caution">
    <text evidence="1">The sequence shown here is derived from an EMBL/GenBank/DDBJ whole genome shotgun (WGS) entry which is preliminary data.</text>
</comment>
<evidence type="ECO:0000313" key="1">
    <source>
        <dbReference type="EMBL" id="RRT84056.1"/>
    </source>
</evidence>
<organism evidence="1 2">
    <name type="scientific">Ensete ventricosum</name>
    <name type="common">Abyssinian banana</name>
    <name type="synonym">Musa ensete</name>
    <dbReference type="NCBI Taxonomy" id="4639"/>
    <lineage>
        <taxon>Eukaryota</taxon>
        <taxon>Viridiplantae</taxon>
        <taxon>Streptophyta</taxon>
        <taxon>Embryophyta</taxon>
        <taxon>Tracheophyta</taxon>
        <taxon>Spermatophyta</taxon>
        <taxon>Magnoliopsida</taxon>
        <taxon>Liliopsida</taxon>
        <taxon>Zingiberales</taxon>
        <taxon>Musaceae</taxon>
        <taxon>Ensete</taxon>
    </lineage>
</organism>
<protein>
    <submittedName>
        <fullName evidence="1">Uncharacterized protein</fullName>
    </submittedName>
</protein>